<evidence type="ECO:0000313" key="1">
    <source>
        <dbReference type="EMBL" id="KAG7192818.1"/>
    </source>
</evidence>
<name>A0A9P7V7J5_9ASCO</name>
<comment type="caution">
    <text evidence="1">The sequence shown here is derived from an EMBL/GenBank/DDBJ whole genome shotgun (WGS) entry which is preliminary data.</text>
</comment>
<dbReference type="AlphaFoldDB" id="A0A9P7V7J5"/>
<proteinExistence type="predicted"/>
<reference evidence="1" key="1">
    <citation type="submission" date="2021-03" db="EMBL/GenBank/DDBJ databases">
        <authorList>
            <person name="Palmer J.M."/>
        </authorList>
    </citation>
    <scope>NUCLEOTIDE SEQUENCE</scope>
    <source>
        <strain evidence="1">ARV_011</strain>
    </source>
</reference>
<accession>A0A9P7V7J5</accession>
<dbReference type="Proteomes" id="UP000790833">
    <property type="component" value="Unassembled WGS sequence"/>
</dbReference>
<organism evidence="1 2">
    <name type="scientific">Scheffersomyces spartinae</name>
    <dbReference type="NCBI Taxonomy" id="45513"/>
    <lineage>
        <taxon>Eukaryota</taxon>
        <taxon>Fungi</taxon>
        <taxon>Dikarya</taxon>
        <taxon>Ascomycota</taxon>
        <taxon>Saccharomycotina</taxon>
        <taxon>Pichiomycetes</taxon>
        <taxon>Debaryomycetaceae</taxon>
        <taxon>Scheffersomyces</taxon>
    </lineage>
</organism>
<dbReference type="GeneID" id="66114649"/>
<protein>
    <submittedName>
        <fullName evidence="1">Uncharacterized protein</fullName>
    </submittedName>
</protein>
<sequence length="302" mass="33753">MTSEVGDDIDPRIFHNKSFRLYKTNRAISVDFSNQQLQYIRLNITKYVYNGVTSISNSGISNASDFLRGVIVKHVVKKLDVTPEKEGDIDDPNILGVSYLTVKQSEVGLRLLLVFITGETTDSRSVILMKNGMRQGYIASKDFDGFMLTLLQSMPSEQTPTETENIPLAIRALTLSSEYLMEVANNVLLMFQRKFELSQLQSLELVFGQGNVRLRINDHLQNIAVSVPSDDLIVLLEEPSESSPIDTILEFVSKTTTLNLSRLEVVRLITGPLSLFGDGGVRISTTHSQLLPYIISTLYSEL</sequence>
<dbReference type="RefSeq" id="XP_043048368.1">
    <property type="nucleotide sequence ID" value="XM_043192073.1"/>
</dbReference>
<gene>
    <name evidence="1" type="ORF">KQ657_001275</name>
</gene>
<keyword evidence="2" id="KW-1185">Reference proteome</keyword>
<evidence type="ECO:0000313" key="2">
    <source>
        <dbReference type="Proteomes" id="UP000790833"/>
    </source>
</evidence>
<dbReference type="EMBL" id="JAHMUF010000015">
    <property type="protein sequence ID" value="KAG7192818.1"/>
    <property type="molecule type" value="Genomic_DNA"/>
</dbReference>